<sequence>MKFAKELEQTLADDEIPEEWVEAAIQYKALKKCIGRVVKELNYVGLERNTLKLLLENIEINEKDTTASNPIVAKYVLKKSKIHNEIVPSLKIVVDYNEELTDDYINESITMLKKKLENIVVGTTSDSENNEEFLSIDQQLNSTHLGDHDDASTIKSFESDKTDKSKDRAERETALSPRTTIEQIPGFPKKYTITIKLRSDAKFFHMLNEELLVLDQLRNKEEERLIKDIQIVSNTMNELSTKESLKKGDMYKWRELFRMFIDSEIYFKTNNTEVKTFQNSSDSVEKRLEQFKENVNKTKILTTFKNKKSLNTFQEFLYINERLLRVLKFQSINSKALTKILKKFDKQTSLNVKMKVPNLITPDHIFMNGSSISKTICSIIQTNILTVIPQLDDYLCPICADIAYKPIRLSCNHVFCVRCMVKHMQANHDECPLCKKSKAVEEADSSNIDVDLALKMVKFFPKETKAKLKERQKERYNEFANTDSKCIIT</sequence>
<dbReference type="EMBL" id="CALSDN010000001">
    <property type="protein sequence ID" value="CAH6718340.1"/>
    <property type="molecule type" value="Genomic_DNA"/>
</dbReference>
<keyword evidence="2" id="KW-1185">Reference proteome</keyword>
<protein>
    <submittedName>
        <fullName evidence="1">Transcriptional regulator of yeast form adherence 3</fullName>
    </submittedName>
</protein>
<proteinExistence type="predicted"/>
<evidence type="ECO:0000313" key="2">
    <source>
        <dbReference type="Proteomes" id="UP001152531"/>
    </source>
</evidence>
<gene>
    <name evidence="1" type="ORF">CLIB1444_01S04566</name>
</gene>
<reference evidence="1" key="1">
    <citation type="submission" date="2022-06" db="EMBL/GenBank/DDBJ databases">
        <authorList>
            <person name="Legras J.-L."/>
            <person name="Devillers H."/>
            <person name="Grondin C."/>
        </authorList>
    </citation>
    <scope>NUCLEOTIDE SEQUENCE</scope>
    <source>
        <strain evidence="1">CLIB 1444</strain>
    </source>
</reference>
<organism evidence="1 2">
    <name type="scientific">[Candida] jaroonii</name>
    <dbReference type="NCBI Taxonomy" id="467808"/>
    <lineage>
        <taxon>Eukaryota</taxon>
        <taxon>Fungi</taxon>
        <taxon>Dikarya</taxon>
        <taxon>Ascomycota</taxon>
        <taxon>Saccharomycotina</taxon>
        <taxon>Pichiomycetes</taxon>
        <taxon>Debaryomycetaceae</taxon>
        <taxon>Yamadazyma</taxon>
    </lineage>
</organism>
<name>A0ACA9Y094_9ASCO</name>
<accession>A0ACA9Y094</accession>
<evidence type="ECO:0000313" key="1">
    <source>
        <dbReference type="EMBL" id="CAH6718340.1"/>
    </source>
</evidence>
<dbReference type="Proteomes" id="UP001152531">
    <property type="component" value="Unassembled WGS sequence"/>
</dbReference>
<comment type="caution">
    <text evidence="1">The sequence shown here is derived from an EMBL/GenBank/DDBJ whole genome shotgun (WGS) entry which is preliminary data.</text>
</comment>